<evidence type="ECO:0000313" key="1">
    <source>
        <dbReference type="EMBL" id="CAB3394803.1"/>
    </source>
</evidence>
<sequence length="45" mass="5181">MLVLTVLEPDVKPVILVLYINEHLVFFLKKESDHHDPGVDDPQRA</sequence>
<dbReference type="Proteomes" id="UP000502196">
    <property type="component" value="Chromosome"/>
</dbReference>
<organism evidence="1 2">
    <name type="scientific">Kyrpidia spormannii</name>
    <dbReference type="NCBI Taxonomy" id="2055160"/>
    <lineage>
        <taxon>Bacteria</taxon>
        <taxon>Bacillati</taxon>
        <taxon>Bacillota</taxon>
        <taxon>Bacilli</taxon>
        <taxon>Bacillales</taxon>
        <taxon>Alicyclobacillaceae</taxon>
        <taxon>Kyrpidia</taxon>
    </lineage>
</organism>
<reference evidence="1 2" key="1">
    <citation type="submission" date="2020-04" db="EMBL/GenBank/DDBJ databases">
        <authorList>
            <person name="Hogendoorn C."/>
        </authorList>
    </citation>
    <scope>NUCLEOTIDE SEQUENCE [LARGE SCALE GENOMIC DNA]</scope>
    <source>
        <strain evidence="1">COOX1</strain>
    </source>
</reference>
<proteinExistence type="predicted"/>
<accession>A0A6F9ED69</accession>
<dbReference type="EMBL" id="LR792683">
    <property type="protein sequence ID" value="CAB3394803.1"/>
    <property type="molecule type" value="Genomic_DNA"/>
</dbReference>
<name>A0A6F9ED69_9BACL</name>
<protein>
    <submittedName>
        <fullName evidence="1">Uncharacterized protein</fullName>
    </submittedName>
</protein>
<dbReference type="AlphaFoldDB" id="A0A6F9ED69"/>
<gene>
    <name evidence="1" type="ORF">COOX1_2599</name>
</gene>
<evidence type="ECO:0000313" key="2">
    <source>
        <dbReference type="Proteomes" id="UP000502196"/>
    </source>
</evidence>